<dbReference type="Proteomes" id="UP001055879">
    <property type="component" value="Linkage Group LG11"/>
</dbReference>
<sequence>MTEEIALVESTKAMTEEIALVEFKDATDDVLPYENEVASHHPGSRTQFQEKATDEDDNVEAKVGSINGSEFQEKSMDEDDNVVSKVGSITPEVEEKAIDIVESEVDKTIEESEDERDHVTSDEAVADEVAPVSYHAGSRTEFQENNKKAIDENDTVEHKTEVVNNYRSDEAIEPDHVTYSDEALHTNADDLNNIDIADMDADDYLSIIVSSPIQEVNLANEDRLGGWLMMVGQRLPPLPPSPYSIILEGLNRIYQWKIDGNADSPYTRHTTLTTTMHSAFFIYIILALGNHCSPENSIIKVITHALALIAFCIVVVPYFHAMLLGKVASDSRSKETGTCCRCM</sequence>
<keyword evidence="2" id="KW-1185">Reference proteome</keyword>
<reference evidence="2" key="1">
    <citation type="journal article" date="2022" name="Mol. Ecol. Resour.">
        <title>The genomes of chicory, endive, great burdock and yacon provide insights into Asteraceae palaeo-polyploidization history and plant inulin production.</title>
        <authorList>
            <person name="Fan W."/>
            <person name="Wang S."/>
            <person name="Wang H."/>
            <person name="Wang A."/>
            <person name="Jiang F."/>
            <person name="Liu H."/>
            <person name="Zhao H."/>
            <person name="Xu D."/>
            <person name="Zhang Y."/>
        </authorList>
    </citation>
    <scope>NUCLEOTIDE SEQUENCE [LARGE SCALE GENOMIC DNA]</scope>
    <source>
        <strain evidence="2">cv. Niubang</strain>
    </source>
</reference>
<accession>A0ACB8Z237</accession>
<dbReference type="EMBL" id="CM042057">
    <property type="protein sequence ID" value="KAI3692032.1"/>
    <property type="molecule type" value="Genomic_DNA"/>
</dbReference>
<evidence type="ECO:0000313" key="1">
    <source>
        <dbReference type="EMBL" id="KAI3692032.1"/>
    </source>
</evidence>
<evidence type="ECO:0000313" key="2">
    <source>
        <dbReference type="Proteomes" id="UP001055879"/>
    </source>
</evidence>
<proteinExistence type="predicted"/>
<comment type="caution">
    <text evidence="1">The sequence shown here is derived from an EMBL/GenBank/DDBJ whole genome shotgun (WGS) entry which is preliminary data.</text>
</comment>
<protein>
    <submittedName>
        <fullName evidence="1">Uncharacterized protein</fullName>
    </submittedName>
</protein>
<gene>
    <name evidence="1" type="ORF">L6452_31838</name>
</gene>
<name>A0ACB8Z237_ARCLA</name>
<organism evidence="1 2">
    <name type="scientific">Arctium lappa</name>
    <name type="common">Greater burdock</name>
    <name type="synonym">Lappa major</name>
    <dbReference type="NCBI Taxonomy" id="4217"/>
    <lineage>
        <taxon>Eukaryota</taxon>
        <taxon>Viridiplantae</taxon>
        <taxon>Streptophyta</taxon>
        <taxon>Embryophyta</taxon>
        <taxon>Tracheophyta</taxon>
        <taxon>Spermatophyta</taxon>
        <taxon>Magnoliopsida</taxon>
        <taxon>eudicotyledons</taxon>
        <taxon>Gunneridae</taxon>
        <taxon>Pentapetalae</taxon>
        <taxon>asterids</taxon>
        <taxon>campanulids</taxon>
        <taxon>Asterales</taxon>
        <taxon>Asteraceae</taxon>
        <taxon>Carduoideae</taxon>
        <taxon>Cardueae</taxon>
        <taxon>Arctiinae</taxon>
        <taxon>Arctium</taxon>
    </lineage>
</organism>
<reference evidence="1 2" key="2">
    <citation type="journal article" date="2022" name="Mol. Ecol. Resour.">
        <title>The genomes of chicory, endive, great burdock and yacon provide insights into Asteraceae paleo-polyploidization history and plant inulin production.</title>
        <authorList>
            <person name="Fan W."/>
            <person name="Wang S."/>
            <person name="Wang H."/>
            <person name="Wang A."/>
            <person name="Jiang F."/>
            <person name="Liu H."/>
            <person name="Zhao H."/>
            <person name="Xu D."/>
            <person name="Zhang Y."/>
        </authorList>
    </citation>
    <scope>NUCLEOTIDE SEQUENCE [LARGE SCALE GENOMIC DNA]</scope>
    <source>
        <strain evidence="2">cv. Niubang</strain>
    </source>
</reference>